<gene>
    <name evidence="2" type="ORF">PUN28_001157</name>
</gene>
<keyword evidence="3" id="KW-1185">Reference proteome</keyword>
<accession>A0AAW2H3V8</accession>
<sequence length="70" mass="7819">MWDASVHCVNMYVCKCMYVCACTKLNNRVQAPPDEHLQNSHCRIGPPSVHSSGDSCGTALKENTRRPTRL</sequence>
<feature type="region of interest" description="Disordered" evidence="1">
    <location>
        <begin position="35"/>
        <end position="70"/>
    </location>
</feature>
<dbReference type="AlphaFoldDB" id="A0AAW2H3V8"/>
<dbReference type="Proteomes" id="UP001430953">
    <property type="component" value="Unassembled WGS sequence"/>
</dbReference>
<evidence type="ECO:0000256" key="1">
    <source>
        <dbReference type="SAM" id="MobiDB-lite"/>
    </source>
</evidence>
<comment type="caution">
    <text evidence="2">The sequence shown here is derived from an EMBL/GenBank/DDBJ whole genome shotgun (WGS) entry which is preliminary data.</text>
</comment>
<proteinExistence type="predicted"/>
<evidence type="ECO:0000313" key="3">
    <source>
        <dbReference type="Proteomes" id="UP001430953"/>
    </source>
</evidence>
<organism evidence="2 3">
    <name type="scientific">Cardiocondyla obscurior</name>
    <dbReference type="NCBI Taxonomy" id="286306"/>
    <lineage>
        <taxon>Eukaryota</taxon>
        <taxon>Metazoa</taxon>
        <taxon>Ecdysozoa</taxon>
        <taxon>Arthropoda</taxon>
        <taxon>Hexapoda</taxon>
        <taxon>Insecta</taxon>
        <taxon>Pterygota</taxon>
        <taxon>Neoptera</taxon>
        <taxon>Endopterygota</taxon>
        <taxon>Hymenoptera</taxon>
        <taxon>Apocrita</taxon>
        <taxon>Aculeata</taxon>
        <taxon>Formicoidea</taxon>
        <taxon>Formicidae</taxon>
        <taxon>Myrmicinae</taxon>
        <taxon>Cardiocondyla</taxon>
    </lineage>
</organism>
<name>A0AAW2H3V8_9HYME</name>
<protein>
    <submittedName>
        <fullName evidence="2">Uncharacterized protein</fullName>
    </submittedName>
</protein>
<dbReference type="EMBL" id="JADYXP020000001">
    <property type="protein sequence ID" value="KAL0134088.1"/>
    <property type="molecule type" value="Genomic_DNA"/>
</dbReference>
<evidence type="ECO:0000313" key="2">
    <source>
        <dbReference type="EMBL" id="KAL0134088.1"/>
    </source>
</evidence>
<reference evidence="2 3" key="1">
    <citation type="submission" date="2023-03" db="EMBL/GenBank/DDBJ databases">
        <title>High recombination rates correlate with genetic variation in Cardiocondyla obscurior ants.</title>
        <authorList>
            <person name="Errbii M."/>
        </authorList>
    </citation>
    <scope>NUCLEOTIDE SEQUENCE [LARGE SCALE GENOMIC DNA]</scope>
    <source>
        <strain evidence="2">Alpha-2009</strain>
        <tissue evidence="2">Whole body</tissue>
    </source>
</reference>